<keyword evidence="3" id="KW-0812">Transmembrane</keyword>
<name>A0A4Q7CHX5_9STAP</name>
<proteinExistence type="predicted"/>
<comment type="subcellular location">
    <subcellularLocation>
        <location evidence="1">Cell membrane</location>
        <topology evidence="1">Multi-pass membrane protein</topology>
    </subcellularLocation>
</comment>
<evidence type="ECO:0000256" key="1">
    <source>
        <dbReference type="ARBA" id="ARBA00004651"/>
    </source>
</evidence>
<comment type="caution">
    <text evidence="6">The sequence shown here is derived from an EMBL/GenBank/DDBJ whole genome shotgun (WGS) entry which is preliminary data.</text>
</comment>
<evidence type="ECO:0000256" key="3">
    <source>
        <dbReference type="ARBA" id="ARBA00022692"/>
    </source>
</evidence>
<dbReference type="Proteomes" id="UP000293854">
    <property type="component" value="Unassembled WGS sequence"/>
</dbReference>
<evidence type="ECO:0000256" key="2">
    <source>
        <dbReference type="ARBA" id="ARBA00022475"/>
    </source>
</evidence>
<keyword evidence="2" id="KW-1003">Cell membrane</keyword>
<dbReference type="AlphaFoldDB" id="A0A4Q7CHX5"/>
<protein>
    <submittedName>
        <fullName evidence="6">YfcC family protein</fullName>
    </submittedName>
</protein>
<keyword evidence="4" id="KW-1133">Transmembrane helix</keyword>
<dbReference type="InterPro" id="IPR018385">
    <property type="entry name" value="C4_dicarb_anaerob_car-like"/>
</dbReference>
<organism evidence="6 7">
    <name type="scientific">Staphylococcus condimenti</name>
    <dbReference type="NCBI Taxonomy" id="70255"/>
    <lineage>
        <taxon>Bacteria</taxon>
        <taxon>Bacillati</taxon>
        <taxon>Bacillota</taxon>
        <taxon>Bacilli</taxon>
        <taxon>Bacillales</taxon>
        <taxon>Staphylococcaceae</taxon>
        <taxon>Staphylococcus</taxon>
    </lineage>
</organism>
<evidence type="ECO:0000313" key="6">
    <source>
        <dbReference type="EMBL" id="RZH97091.1"/>
    </source>
</evidence>
<dbReference type="Pfam" id="PF03606">
    <property type="entry name" value="DcuC"/>
    <property type="match status" value="1"/>
</dbReference>
<evidence type="ECO:0000313" key="7">
    <source>
        <dbReference type="Proteomes" id="UP000293854"/>
    </source>
</evidence>
<evidence type="ECO:0000256" key="4">
    <source>
        <dbReference type="ARBA" id="ARBA00022989"/>
    </source>
</evidence>
<keyword evidence="5" id="KW-0472">Membrane</keyword>
<dbReference type="EMBL" id="RQTE01000803">
    <property type="protein sequence ID" value="RZH97091.1"/>
    <property type="molecule type" value="Genomic_DNA"/>
</dbReference>
<accession>A0A4Q7CHX5</accession>
<dbReference type="GO" id="GO:0005886">
    <property type="term" value="C:plasma membrane"/>
    <property type="evidence" value="ECO:0007669"/>
    <property type="project" value="UniProtKB-SubCell"/>
</dbReference>
<gene>
    <name evidence="6" type="ORF">EIG99_15250</name>
</gene>
<sequence length="58" mass="6103">MRVPAAFTILFILTILAVIATWLVPAGSYSKLAYETGASQLQITNPHGKTSSVPATQG</sequence>
<reference evidence="6 7" key="1">
    <citation type="submission" date="2018-11" db="EMBL/GenBank/DDBJ databases">
        <title>Genomic profiling of Staphylococcus species from a Poultry farm system in KwaZulu-Natal, South Africa.</title>
        <authorList>
            <person name="Amoako D.G."/>
            <person name="Somboro A.M."/>
            <person name="Abia A.L.K."/>
            <person name="Bester L.A."/>
            <person name="Essack S.Y."/>
        </authorList>
    </citation>
    <scope>NUCLEOTIDE SEQUENCE [LARGE SCALE GENOMIC DNA]</scope>
    <source>
        <strain evidence="6 7">SA11</strain>
    </source>
</reference>
<feature type="non-terminal residue" evidence="6">
    <location>
        <position position="58"/>
    </location>
</feature>
<evidence type="ECO:0000256" key="5">
    <source>
        <dbReference type="ARBA" id="ARBA00023136"/>
    </source>
</evidence>